<sequence>MTTIRFTAMPTEDAMQIWTGGTDAYGLMPERFVSDGDGNPCRHCLEPIADGEPALLFAYRPFPAAQAYAETGPIFLHAEPCPRYAAEECLPPILNSPDYIVRGYDQANRIVYGSGAVTPTDDVMDRASDILKRPEMAYVHVRSSRNNCYHCRIDRAA</sequence>
<dbReference type="Pfam" id="PF06718">
    <property type="entry name" value="DUF1203"/>
    <property type="match status" value="1"/>
</dbReference>
<organism evidence="1 2">
    <name type="scientific">Rhizobium quercicola</name>
    <dbReference type="NCBI Taxonomy" id="2901226"/>
    <lineage>
        <taxon>Bacteria</taxon>
        <taxon>Pseudomonadati</taxon>
        <taxon>Pseudomonadota</taxon>
        <taxon>Alphaproteobacteria</taxon>
        <taxon>Hyphomicrobiales</taxon>
        <taxon>Rhizobiaceae</taxon>
        <taxon>Rhizobium/Agrobacterium group</taxon>
        <taxon>Rhizobium</taxon>
    </lineage>
</organism>
<name>A0A9X1NXB2_9HYPH</name>
<evidence type="ECO:0000313" key="1">
    <source>
        <dbReference type="EMBL" id="MCD7111646.1"/>
    </source>
</evidence>
<dbReference type="InterPro" id="IPR009593">
    <property type="entry name" value="DUF1203"/>
</dbReference>
<dbReference type="EMBL" id="JAJOZR010000018">
    <property type="protein sequence ID" value="MCD7111646.1"/>
    <property type="molecule type" value="Genomic_DNA"/>
</dbReference>
<dbReference type="PIRSF" id="PIRSF034110">
    <property type="entry name" value="DUF1203"/>
    <property type="match status" value="1"/>
</dbReference>
<accession>A0A9X1NXB2</accession>
<protein>
    <submittedName>
        <fullName evidence="1">DUF1203 domain-containing protein</fullName>
    </submittedName>
</protein>
<comment type="caution">
    <text evidence="1">The sequence shown here is derived from an EMBL/GenBank/DDBJ whole genome shotgun (WGS) entry which is preliminary data.</text>
</comment>
<keyword evidence="2" id="KW-1185">Reference proteome</keyword>
<dbReference type="AlphaFoldDB" id="A0A9X1NXB2"/>
<dbReference type="Proteomes" id="UP001139089">
    <property type="component" value="Unassembled WGS sequence"/>
</dbReference>
<reference evidence="1" key="1">
    <citation type="submission" date="2021-12" db="EMBL/GenBank/DDBJ databases">
        <authorList>
            <person name="Li Y."/>
        </authorList>
    </citation>
    <scope>NUCLEOTIDE SEQUENCE</scope>
    <source>
        <strain evidence="1">DKSPLA3</strain>
    </source>
</reference>
<gene>
    <name evidence="1" type="ORF">LRX75_21675</name>
</gene>
<proteinExistence type="predicted"/>
<evidence type="ECO:0000313" key="2">
    <source>
        <dbReference type="Proteomes" id="UP001139089"/>
    </source>
</evidence>
<dbReference type="RefSeq" id="WP_231816709.1">
    <property type="nucleotide sequence ID" value="NZ_JAJOZR010000018.1"/>
</dbReference>